<dbReference type="SUPFAM" id="SSF57756">
    <property type="entry name" value="Retrovirus zinc finger-like domains"/>
    <property type="match status" value="1"/>
</dbReference>
<keyword evidence="2" id="KW-0175">Coiled coil</keyword>
<reference evidence="5" key="1">
    <citation type="journal article" date="2015" name="Proc. Natl. Acad. Sci. U.S.A.">
        <title>Genome sequence of the Asian Tiger mosquito, Aedes albopictus, reveals insights into its biology, genetics, and evolution.</title>
        <authorList>
            <person name="Chen X.G."/>
            <person name="Jiang X."/>
            <person name="Gu J."/>
            <person name="Xu M."/>
            <person name="Wu Y."/>
            <person name="Deng Y."/>
            <person name="Zhang C."/>
            <person name="Bonizzoni M."/>
            <person name="Dermauw W."/>
            <person name="Vontas J."/>
            <person name="Armbruster P."/>
            <person name="Huang X."/>
            <person name="Yang Y."/>
            <person name="Zhang H."/>
            <person name="He W."/>
            <person name="Peng H."/>
            <person name="Liu Y."/>
            <person name="Wu K."/>
            <person name="Chen J."/>
            <person name="Lirakis M."/>
            <person name="Topalis P."/>
            <person name="Van Leeuwen T."/>
            <person name="Hall A.B."/>
            <person name="Jiang X."/>
            <person name="Thorpe C."/>
            <person name="Mueller R.L."/>
            <person name="Sun C."/>
            <person name="Waterhouse R.M."/>
            <person name="Yan G."/>
            <person name="Tu Z.J."/>
            <person name="Fang X."/>
            <person name="James A.A."/>
        </authorList>
    </citation>
    <scope>NUCLEOTIDE SEQUENCE [LARGE SCALE GENOMIC DNA]</scope>
    <source>
        <strain evidence="5">Foshan</strain>
    </source>
</reference>
<dbReference type="RefSeq" id="XP_029736165.2">
    <property type="nucleotide sequence ID" value="XM_029880305.2"/>
</dbReference>
<feature type="domain" description="CCHC-type" evidence="3">
    <location>
        <begin position="327"/>
        <end position="342"/>
    </location>
</feature>
<dbReference type="InterPro" id="IPR036875">
    <property type="entry name" value="Znf_CCHC_sf"/>
</dbReference>
<keyword evidence="1" id="KW-0479">Metal-binding</keyword>
<feature type="coiled-coil region" evidence="2">
    <location>
        <begin position="1"/>
        <end position="28"/>
    </location>
</feature>
<evidence type="ECO:0000256" key="1">
    <source>
        <dbReference type="PROSITE-ProRule" id="PRU00047"/>
    </source>
</evidence>
<dbReference type="PROSITE" id="PS50158">
    <property type="entry name" value="ZF_CCHC"/>
    <property type="match status" value="1"/>
</dbReference>
<keyword evidence="1" id="KW-0863">Zinc-finger</keyword>
<accession>A0ABM1Z4G8</accession>
<dbReference type="InterPro" id="IPR001878">
    <property type="entry name" value="Znf_CCHC"/>
</dbReference>
<sequence length="406" mass="45543">MLALEEALARERAEKEALKARADILNNSRCVVEESSVDFDGAPRPCSTRRAATVTNAEETRFMSSVTQLSVSSLNVPECVPLADDDDINRHSFEMWKDLLIDSMKLAGIQDEETRITLFKIKAGPRLLGVFKNTSSTEDAPSAETQPFANAMHRLKAYFGSGSDIMLQRRKLALMSQKPDESDLQFVNRVAATARLCEFSTGKEFEEITGTVAGQARNRDVRTAALRILNKGGSITDLVDKVREIETIRLNEEYYRQKHIQSEPAVIAPIRADYPRNQAARGRFHPYQSAPAFNSRGKSRFGEFASQRNTRRDTPGHRGTNYDRGERCWRCGNVYHLPSECPAIDKICRNCSKVGHFQRVCRAPFRPAVMNEFKSEIPEASIKKVAAVEEMDVEPKPENVSDVPGN</sequence>
<organism evidence="4 5">
    <name type="scientific">Aedes albopictus</name>
    <name type="common">Asian tiger mosquito</name>
    <name type="synonym">Stegomyia albopicta</name>
    <dbReference type="NCBI Taxonomy" id="7160"/>
    <lineage>
        <taxon>Eukaryota</taxon>
        <taxon>Metazoa</taxon>
        <taxon>Ecdysozoa</taxon>
        <taxon>Arthropoda</taxon>
        <taxon>Hexapoda</taxon>
        <taxon>Insecta</taxon>
        <taxon>Pterygota</taxon>
        <taxon>Neoptera</taxon>
        <taxon>Endopterygota</taxon>
        <taxon>Diptera</taxon>
        <taxon>Nematocera</taxon>
        <taxon>Culicoidea</taxon>
        <taxon>Culicidae</taxon>
        <taxon>Culicinae</taxon>
        <taxon>Aedini</taxon>
        <taxon>Aedes</taxon>
        <taxon>Stegomyia</taxon>
    </lineage>
</organism>
<evidence type="ECO:0000259" key="3">
    <source>
        <dbReference type="PROSITE" id="PS50158"/>
    </source>
</evidence>
<keyword evidence="5" id="KW-1185">Reference proteome</keyword>
<reference evidence="4" key="2">
    <citation type="submission" date="2025-05" db="UniProtKB">
        <authorList>
            <consortium name="EnsemblMetazoa"/>
        </authorList>
    </citation>
    <scope>IDENTIFICATION</scope>
    <source>
        <strain evidence="4">Foshan</strain>
    </source>
</reference>
<protein>
    <recommendedName>
        <fullName evidence="3">CCHC-type domain-containing protein</fullName>
    </recommendedName>
</protein>
<dbReference type="Gene3D" id="4.10.60.10">
    <property type="entry name" value="Zinc finger, CCHC-type"/>
    <property type="match status" value="1"/>
</dbReference>
<dbReference type="SMART" id="SM00343">
    <property type="entry name" value="ZnF_C2HC"/>
    <property type="match status" value="2"/>
</dbReference>
<dbReference type="GeneID" id="115270950"/>
<evidence type="ECO:0000313" key="5">
    <source>
        <dbReference type="Proteomes" id="UP000069940"/>
    </source>
</evidence>
<evidence type="ECO:0000313" key="4">
    <source>
        <dbReference type="EnsemblMetazoa" id="AALFPA23_015006.P21754"/>
    </source>
</evidence>
<evidence type="ECO:0000256" key="2">
    <source>
        <dbReference type="SAM" id="Coils"/>
    </source>
</evidence>
<name>A0ABM1Z4G8_AEDAL</name>
<proteinExistence type="predicted"/>
<dbReference type="EnsemblMetazoa" id="AALFPA23_015006.R21754">
    <property type="protein sequence ID" value="AALFPA23_015006.P21754"/>
    <property type="gene ID" value="AALFPA23_015006"/>
</dbReference>
<dbReference type="Proteomes" id="UP000069940">
    <property type="component" value="Unassembled WGS sequence"/>
</dbReference>
<keyword evidence="1" id="KW-0862">Zinc</keyword>